<keyword evidence="4" id="KW-1185">Reference proteome</keyword>
<dbReference type="PANTHER" id="PTHR30535">
    <property type="entry name" value="VITAMIN B12-BINDING PROTEIN"/>
    <property type="match status" value="1"/>
</dbReference>
<dbReference type="Pfam" id="PF01497">
    <property type="entry name" value="Peripla_BP_2"/>
    <property type="match status" value="1"/>
</dbReference>
<reference evidence="3 4" key="1">
    <citation type="submission" date="2024-09" db="EMBL/GenBank/DDBJ databases">
        <authorList>
            <person name="Sun Q."/>
            <person name="Mori K."/>
        </authorList>
    </citation>
    <scope>NUCLEOTIDE SEQUENCE [LARGE SCALE GENOMIC DNA]</scope>
    <source>
        <strain evidence="3 4">CCM 7468</strain>
    </source>
</reference>
<organism evidence="3 4">
    <name type="scientific">Muricoccus vinaceus</name>
    <dbReference type="NCBI Taxonomy" id="424704"/>
    <lineage>
        <taxon>Bacteria</taxon>
        <taxon>Pseudomonadati</taxon>
        <taxon>Pseudomonadota</taxon>
        <taxon>Alphaproteobacteria</taxon>
        <taxon>Acetobacterales</taxon>
        <taxon>Roseomonadaceae</taxon>
        <taxon>Muricoccus</taxon>
    </lineage>
</organism>
<dbReference type="RefSeq" id="WP_377049057.1">
    <property type="nucleotide sequence ID" value="NZ_JBHLVZ010000002.1"/>
</dbReference>
<protein>
    <submittedName>
        <fullName evidence="3">ABC transporter substrate-binding protein</fullName>
    </submittedName>
</protein>
<dbReference type="Gene3D" id="3.40.50.1980">
    <property type="entry name" value="Nitrogenase molybdenum iron protein domain"/>
    <property type="match status" value="2"/>
</dbReference>
<keyword evidence="1" id="KW-0732">Signal</keyword>
<comment type="caution">
    <text evidence="3">The sequence shown here is derived from an EMBL/GenBank/DDBJ whole genome shotgun (WGS) entry which is preliminary data.</text>
</comment>
<proteinExistence type="predicted"/>
<dbReference type="PANTHER" id="PTHR30535:SF34">
    <property type="entry name" value="MOLYBDATE-BINDING PROTEIN MOLA"/>
    <property type="match status" value="1"/>
</dbReference>
<dbReference type="Proteomes" id="UP001589789">
    <property type="component" value="Unassembled WGS sequence"/>
</dbReference>
<feature type="signal peptide" evidence="1">
    <location>
        <begin position="1"/>
        <end position="26"/>
    </location>
</feature>
<evidence type="ECO:0000313" key="3">
    <source>
        <dbReference type="EMBL" id="MFC0384924.1"/>
    </source>
</evidence>
<dbReference type="EMBL" id="JBHLVZ010000002">
    <property type="protein sequence ID" value="MFC0384924.1"/>
    <property type="molecule type" value="Genomic_DNA"/>
</dbReference>
<gene>
    <name evidence="3" type="ORF">ACFFIC_05080</name>
</gene>
<evidence type="ECO:0000256" key="1">
    <source>
        <dbReference type="SAM" id="SignalP"/>
    </source>
</evidence>
<name>A0ABV6IMT8_9PROT</name>
<dbReference type="SUPFAM" id="SSF53807">
    <property type="entry name" value="Helical backbone' metal receptor"/>
    <property type="match status" value="1"/>
</dbReference>
<accession>A0ABV6IMT8</accession>
<dbReference type="InterPro" id="IPR002491">
    <property type="entry name" value="ABC_transptr_periplasmic_BD"/>
</dbReference>
<dbReference type="InterPro" id="IPR050902">
    <property type="entry name" value="ABC_Transporter_SBP"/>
</dbReference>
<dbReference type="PROSITE" id="PS50983">
    <property type="entry name" value="FE_B12_PBP"/>
    <property type="match status" value="1"/>
</dbReference>
<evidence type="ECO:0000259" key="2">
    <source>
        <dbReference type="PROSITE" id="PS50983"/>
    </source>
</evidence>
<sequence length="382" mass="41121">MTPPLLRRLAAAALLPLLSLATPAQATQYPLTVTDLAGRQVTIPRRPERIVLQDGRNISILAMLDREDPFGRLVLWNNIPSRADEGFWNILRGAWPKAAAIPDMGFGDNGQVNAEQVITARPQMVLAEARALTALREAGVDQRLAQLNIPLLLVDSFDDPVPNAVRSVELLGQVLDREAEAAEFASFARERAARLQAGIAAAGPRPKVFIETRAGFAGPEACCFTQGRVGWGPMVEAAGGHNIGADILPGASGEVTMETVISRRPDIYVMTGANWRGRGAVTLPFGYGADQGAIATSMARLEARPGFAQLEATRQGRVLGIWHGFYNHTLNIVGLEALAKAFHPQQFAGLDPEDTYRTILARFTRIPAQPFLVSTAAPRVGG</sequence>
<evidence type="ECO:0000313" key="4">
    <source>
        <dbReference type="Proteomes" id="UP001589789"/>
    </source>
</evidence>
<feature type="chain" id="PRO_5046319540" evidence="1">
    <location>
        <begin position="27"/>
        <end position="382"/>
    </location>
</feature>
<feature type="domain" description="Fe/B12 periplasmic-binding" evidence="2">
    <location>
        <begin position="49"/>
        <end position="350"/>
    </location>
</feature>